<evidence type="ECO:0000313" key="2">
    <source>
        <dbReference type="EMBL" id="OAT69863.1"/>
    </source>
</evidence>
<proteinExistence type="predicted"/>
<name>A0A179VFR0_9MYCO</name>
<dbReference type="Proteomes" id="UP000186919">
    <property type="component" value="Unassembled WGS sequence"/>
</dbReference>
<reference evidence="2 3" key="1">
    <citation type="submission" date="2016-01" db="EMBL/GenBank/DDBJ databases">
        <title>Mycobacterium immunogenum strain CD11_6 genome sequencing and assembly.</title>
        <authorList>
            <person name="Kaur G."/>
            <person name="Nair G.R."/>
            <person name="Mayilraj S."/>
        </authorList>
    </citation>
    <scope>NUCLEOTIDE SEQUENCE [LARGE SCALE GENOMIC DNA]</scope>
    <source>
        <strain evidence="2 3">CD11-6</strain>
    </source>
</reference>
<evidence type="ECO:0000313" key="3">
    <source>
        <dbReference type="Proteomes" id="UP000186919"/>
    </source>
</evidence>
<feature type="compositionally biased region" description="Low complexity" evidence="1">
    <location>
        <begin position="19"/>
        <end position="30"/>
    </location>
</feature>
<feature type="region of interest" description="Disordered" evidence="1">
    <location>
        <begin position="1"/>
        <end position="63"/>
    </location>
</feature>
<gene>
    <name evidence="2" type="ORF">AWB85_00140</name>
</gene>
<organism evidence="2 3">
    <name type="scientific">Mycobacteroides immunogenum</name>
    <dbReference type="NCBI Taxonomy" id="83262"/>
    <lineage>
        <taxon>Bacteria</taxon>
        <taxon>Bacillati</taxon>
        <taxon>Actinomycetota</taxon>
        <taxon>Actinomycetes</taxon>
        <taxon>Mycobacteriales</taxon>
        <taxon>Mycobacteriaceae</taxon>
        <taxon>Mycobacteroides</taxon>
    </lineage>
</organism>
<dbReference type="EMBL" id="LQYE01000001">
    <property type="protein sequence ID" value="OAT69863.1"/>
    <property type="molecule type" value="Genomic_DNA"/>
</dbReference>
<sequence>MATDPTLVAESTRAHGAVSSAATATTSNSSIGPARRSINDSVAGCGQPPLGDPHISEKTHGNRITTRNLVSLGANHDSDWLRPQPSYQ</sequence>
<comment type="caution">
    <text evidence="2">The sequence shown here is derived from an EMBL/GenBank/DDBJ whole genome shotgun (WGS) entry which is preliminary data.</text>
</comment>
<accession>A0A179VFR0</accession>
<dbReference type="AlphaFoldDB" id="A0A179VFR0"/>
<evidence type="ECO:0000256" key="1">
    <source>
        <dbReference type="SAM" id="MobiDB-lite"/>
    </source>
</evidence>
<protein>
    <submittedName>
        <fullName evidence="2">Uncharacterized protein</fullName>
    </submittedName>
</protein>